<dbReference type="InterPro" id="IPR029052">
    <property type="entry name" value="Metallo-depent_PP-like"/>
</dbReference>
<dbReference type="SUPFAM" id="SSF56300">
    <property type="entry name" value="Metallo-dependent phosphatases"/>
    <property type="match status" value="1"/>
</dbReference>
<dbReference type="GO" id="GO:0016787">
    <property type="term" value="F:hydrolase activity"/>
    <property type="evidence" value="ECO:0007669"/>
    <property type="project" value="UniProtKB-KW"/>
</dbReference>
<dbReference type="EMBL" id="JAKCXM010000157">
    <property type="protein sequence ID" value="KAJ0400316.1"/>
    <property type="molecule type" value="Genomic_DNA"/>
</dbReference>
<sequence length="500" mass="55156">MKPLIFAAVAAFIAGTALPLAGARNVKRILHFSDVHLNISSTFDDSQSQAFPIRYGQDAPLALLESALTYAQSVLPNPDFVLYTGDHVAHGDFTDEYIARAVETNVRVIEKYFPPNTTDMMETTAIIGNADGNPDYHMEVTDPDREVNPSIKLISKVWDDSLSPSNFAALNRRGYLRLPFDDKLVVLTLNTVPYSPSHVPNTSAMEDPFDQFAWLNATLADLRAQAKFAFIAGHIAPFVDSYGGNPQWHVHYIEKYRGIVSHYSDVIKAQVFGHVHSIEFRIPVDTTGQSSEDAMAMQSPVLVSGSISPLFGNNPSFMVWDMDADTYEVLDYTVYGTNISETAGEPLAWRPLFQASSAYGLESLSSSALKDLYARMEQDPSLLEDYYWNMKAQSHRLPPCTTAECRARILCTMKWWTTKGEYLACVSSASSLFTSTQRSAPTQGDALSPGDVATTIGVTVVASTVVIAFVVSVVGWLHRSGIVKTAEARRLEYENAFPML</sequence>
<keyword evidence="3" id="KW-0472">Membrane</keyword>
<dbReference type="AlphaFoldDB" id="A0AAD5M265"/>
<dbReference type="Proteomes" id="UP001209570">
    <property type="component" value="Unassembled WGS sequence"/>
</dbReference>
<gene>
    <name evidence="5" type="ORF">P43SY_002064</name>
</gene>
<organism evidence="5 6">
    <name type="scientific">Pythium insidiosum</name>
    <name type="common">Pythiosis disease agent</name>
    <dbReference type="NCBI Taxonomy" id="114742"/>
    <lineage>
        <taxon>Eukaryota</taxon>
        <taxon>Sar</taxon>
        <taxon>Stramenopiles</taxon>
        <taxon>Oomycota</taxon>
        <taxon>Peronosporomycetes</taxon>
        <taxon>Pythiales</taxon>
        <taxon>Pythiaceae</taxon>
        <taxon>Pythium</taxon>
    </lineage>
</organism>
<keyword evidence="2" id="KW-0325">Glycoprotein</keyword>
<accession>A0AAD5M265</accession>
<evidence type="ECO:0000313" key="6">
    <source>
        <dbReference type="Proteomes" id="UP001209570"/>
    </source>
</evidence>
<dbReference type="Pfam" id="PF00149">
    <property type="entry name" value="Metallophos"/>
    <property type="match status" value="1"/>
</dbReference>
<comment type="caution">
    <text evidence="5">The sequence shown here is derived from an EMBL/GenBank/DDBJ whole genome shotgun (WGS) entry which is preliminary data.</text>
</comment>
<name>A0AAD5M265_PYTIN</name>
<dbReference type="InterPro" id="IPR004843">
    <property type="entry name" value="Calcineurin-like_PHP"/>
</dbReference>
<evidence type="ECO:0000256" key="2">
    <source>
        <dbReference type="ARBA" id="ARBA00023180"/>
    </source>
</evidence>
<protein>
    <recommendedName>
        <fullName evidence="4">Calcineurin-like phosphoesterase domain-containing protein</fullName>
    </recommendedName>
</protein>
<feature type="domain" description="Calcineurin-like phosphoesterase" evidence="4">
    <location>
        <begin position="28"/>
        <end position="276"/>
    </location>
</feature>
<feature type="transmembrane region" description="Helical" evidence="3">
    <location>
        <begin position="456"/>
        <end position="477"/>
    </location>
</feature>
<keyword evidence="1" id="KW-0378">Hydrolase</keyword>
<evidence type="ECO:0000313" key="5">
    <source>
        <dbReference type="EMBL" id="KAJ0400316.1"/>
    </source>
</evidence>
<proteinExistence type="predicted"/>
<keyword evidence="3" id="KW-0812">Transmembrane</keyword>
<evidence type="ECO:0000259" key="4">
    <source>
        <dbReference type="Pfam" id="PF00149"/>
    </source>
</evidence>
<keyword evidence="3" id="KW-1133">Transmembrane helix</keyword>
<dbReference type="Gene3D" id="3.60.21.10">
    <property type="match status" value="1"/>
</dbReference>
<dbReference type="PANTHER" id="PTHR10340">
    <property type="entry name" value="SPHINGOMYELIN PHOSPHODIESTERASE"/>
    <property type="match status" value="1"/>
</dbReference>
<evidence type="ECO:0000256" key="1">
    <source>
        <dbReference type="ARBA" id="ARBA00022801"/>
    </source>
</evidence>
<reference evidence="5" key="1">
    <citation type="submission" date="2021-12" db="EMBL/GenBank/DDBJ databases">
        <title>Prjna785345.</title>
        <authorList>
            <person name="Rujirawat T."/>
            <person name="Krajaejun T."/>
        </authorList>
    </citation>
    <scope>NUCLEOTIDE SEQUENCE</scope>
    <source>
        <strain evidence="5">Pi057C3</strain>
    </source>
</reference>
<keyword evidence="6" id="KW-1185">Reference proteome</keyword>
<evidence type="ECO:0000256" key="3">
    <source>
        <dbReference type="SAM" id="Phobius"/>
    </source>
</evidence>
<dbReference type="PANTHER" id="PTHR10340:SF57">
    <property type="entry name" value="METALLOPHOS DOMAIN-CONTAINING PROTEIN"/>
    <property type="match status" value="1"/>
</dbReference>